<reference evidence="3" key="1">
    <citation type="journal article" date="2019" name="Int. J. Syst. Evol. Microbiol.">
        <title>The Global Catalogue of Microorganisms (GCM) 10K type strain sequencing project: providing services to taxonomists for standard genome sequencing and annotation.</title>
        <authorList>
            <consortium name="The Broad Institute Genomics Platform"/>
            <consortium name="The Broad Institute Genome Sequencing Center for Infectious Disease"/>
            <person name="Wu L."/>
            <person name="Ma J."/>
        </authorList>
    </citation>
    <scope>NUCLEOTIDE SEQUENCE [LARGE SCALE GENOMIC DNA]</scope>
    <source>
        <strain evidence="3">KCTC 42986</strain>
    </source>
</reference>
<dbReference type="Proteomes" id="UP001595530">
    <property type="component" value="Unassembled WGS sequence"/>
</dbReference>
<proteinExistence type="predicted"/>
<sequence>MTIIEQPGAMASGTDASNPEEFSERPWIDLTTTYDVEAWIDHYNWDLQRCIKKTNATGYGVCFRLGHGGQVFMHTTESAILLDVTPDAGWVAPVITAATGIAAAHSQIWVLPDDKLTQLVLGLSSLIASTRIVVSHSYKTKKY</sequence>
<feature type="region of interest" description="Disordered" evidence="1">
    <location>
        <begin position="1"/>
        <end position="22"/>
    </location>
</feature>
<organism evidence="2 3">
    <name type="scientific">Undibacterium arcticum</name>
    <dbReference type="NCBI Taxonomy" id="1762892"/>
    <lineage>
        <taxon>Bacteria</taxon>
        <taxon>Pseudomonadati</taxon>
        <taxon>Pseudomonadota</taxon>
        <taxon>Betaproteobacteria</taxon>
        <taxon>Burkholderiales</taxon>
        <taxon>Oxalobacteraceae</taxon>
        <taxon>Undibacterium</taxon>
    </lineage>
</organism>
<keyword evidence="3" id="KW-1185">Reference proteome</keyword>
<evidence type="ECO:0000256" key="1">
    <source>
        <dbReference type="SAM" id="MobiDB-lite"/>
    </source>
</evidence>
<gene>
    <name evidence="2" type="ORF">ACFOFO_10335</name>
</gene>
<comment type="caution">
    <text evidence="2">The sequence shown here is derived from an EMBL/GenBank/DDBJ whole genome shotgun (WGS) entry which is preliminary data.</text>
</comment>
<dbReference type="RefSeq" id="WP_390331492.1">
    <property type="nucleotide sequence ID" value="NZ_JBHRTP010000029.1"/>
</dbReference>
<evidence type="ECO:0000313" key="3">
    <source>
        <dbReference type="Proteomes" id="UP001595530"/>
    </source>
</evidence>
<accession>A0ABV7F025</accession>
<name>A0ABV7F025_9BURK</name>
<evidence type="ECO:0000313" key="2">
    <source>
        <dbReference type="EMBL" id="MFC3108354.1"/>
    </source>
</evidence>
<dbReference type="EMBL" id="JBHRTP010000029">
    <property type="protein sequence ID" value="MFC3108354.1"/>
    <property type="molecule type" value="Genomic_DNA"/>
</dbReference>
<protein>
    <submittedName>
        <fullName evidence="2">Uncharacterized protein</fullName>
    </submittedName>
</protein>